<keyword evidence="3" id="KW-1185">Reference proteome</keyword>
<feature type="chain" id="PRO_5012295881" description="Saponin hydrolase" evidence="1">
    <location>
        <begin position="20"/>
        <end position="621"/>
    </location>
</feature>
<name>A0A1L9RN23_ASPWE</name>
<dbReference type="Pfam" id="PF07676">
    <property type="entry name" value="PD40"/>
    <property type="match status" value="1"/>
</dbReference>
<dbReference type="STRING" id="1073089.A0A1L9RN23"/>
<dbReference type="SUPFAM" id="SSF82171">
    <property type="entry name" value="DPP6 N-terminal domain-like"/>
    <property type="match status" value="1"/>
</dbReference>
<dbReference type="InterPro" id="IPR011659">
    <property type="entry name" value="WD40"/>
</dbReference>
<dbReference type="GeneID" id="63750630"/>
<feature type="signal peptide" evidence="1">
    <location>
        <begin position="1"/>
        <end position="19"/>
    </location>
</feature>
<evidence type="ECO:0000313" key="3">
    <source>
        <dbReference type="Proteomes" id="UP000184383"/>
    </source>
</evidence>
<protein>
    <recommendedName>
        <fullName evidence="4">Saponin hydrolase</fullName>
    </recommendedName>
</protein>
<dbReference type="AlphaFoldDB" id="A0A1L9RN23"/>
<dbReference type="RefSeq" id="XP_040690007.1">
    <property type="nucleotide sequence ID" value="XM_040834782.1"/>
</dbReference>
<dbReference type="Proteomes" id="UP000184383">
    <property type="component" value="Unassembled WGS sequence"/>
</dbReference>
<organism evidence="2 3">
    <name type="scientific">Aspergillus wentii DTO 134E9</name>
    <dbReference type="NCBI Taxonomy" id="1073089"/>
    <lineage>
        <taxon>Eukaryota</taxon>
        <taxon>Fungi</taxon>
        <taxon>Dikarya</taxon>
        <taxon>Ascomycota</taxon>
        <taxon>Pezizomycotina</taxon>
        <taxon>Eurotiomycetes</taxon>
        <taxon>Eurotiomycetidae</taxon>
        <taxon>Eurotiales</taxon>
        <taxon>Aspergillaceae</taxon>
        <taxon>Aspergillus</taxon>
        <taxon>Aspergillus subgen. Cremei</taxon>
    </lineage>
</organism>
<evidence type="ECO:0000256" key="1">
    <source>
        <dbReference type="SAM" id="SignalP"/>
    </source>
</evidence>
<gene>
    <name evidence="2" type="ORF">ASPWEDRAFT_37901</name>
</gene>
<proteinExistence type="predicted"/>
<dbReference type="InterPro" id="IPR011042">
    <property type="entry name" value="6-blade_b-propeller_TolB-like"/>
</dbReference>
<reference evidence="3" key="1">
    <citation type="journal article" date="2017" name="Genome Biol.">
        <title>Comparative genomics reveals high biological diversity and specific adaptations in the industrially and medically important fungal genus Aspergillus.</title>
        <authorList>
            <person name="de Vries R.P."/>
            <person name="Riley R."/>
            <person name="Wiebenga A."/>
            <person name="Aguilar-Osorio G."/>
            <person name="Amillis S."/>
            <person name="Uchima C.A."/>
            <person name="Anderluh G."/>
            <person name="Asadollahi M."/>
            <person name="Askin M."/>
            <person name="Barry K."/>
            <person name="Battaglia E."/>
            <person name="Bayram O."/>
            <person name="Benocci T."/>
            <person name="Braus-Stromeyer S.A."/>
            <person name="Caldana C."/>
            <person name="Canovas D."/>
            <person name="Cerqueira G.C."/>
            <person name="Chen F."/>
            <person name="Chen W."/>
            <person name="Choi C."/>
            <person name="Clum A."/>
            <person name="Dos Santos R.A."/>
            <person name="Damasio A.R."/>
            <person name="Diallinas G."/>
            <person name="Emri T."/>
            <person name="Fekete E."/>
            <person name="Flipphi M."/>
            <person name="Freyberg S."/>
            <person name="Gallo A."/>
            <person name="Gournas C."/>
            <person name="Habgood R."/>
            <person name="Hainaut M."/>
            <person name="Harispe M.L."/>
            <person name="Henrissat B."/>
            <person name="Hilden K.S."/>
            <person name="Hope R."/>
            <person name="Hossain A."/>
            <person name="Karabika E."/>
            <person name="Karaffa L."/>
            <person name="Karanyi Z."/>
            <person name="Krasevec N."/>
            <person name="Kuo A."/>
            <person name="Kusch H."/>
            <person name="LaButti K."/>
            <person name="Lagendijk E.L."/>
            <person name="Lapidus A."/>
            <person name="Levasseur A."/>
            <person name="Lindquist E."/>
            <person name="Lipzen A."/>
            <person name="Logrieco A.F."/>
            <person name="MacCabe A."/>
            <person name="Maekelae M.R."/>
            <person name="Malavazi I."/>
            <person name="Melin P."/>
            <person name="Meyer V."/>
            <person name="Mielnichuk N."/>
            <person name="Miskei M."/>
            <person name="Molnar A.P."/>
            <person name="Mule G."/>
            <person name="Ngan C.Y."/>
            <person name="Orejas M."/>
            <person name="Orosz E."/>
            <person name="Ouedraogo J.P."/>
            <person name="Overkamp K.M."/>
            <person name="Park H.-S."/>
            <person name="Perrone G."/>
            <person name="Piumi F."/>
            <person name="Punt P.J."/>
            <person name="Ram A.F."/>
            <person name="Ramon A."/>
            <person name="Rauscher S."/>
            <person name="Record E."/>
            <person name="Riano-Pachon D.M."/>
            <person name="Robert V."/>
            <person name="Roehrig J."/>
            <person name="Ruller R."/>
            <person name="Salamov A."/>
            <person name="Salih N.S."/>
            <person name="Samson R.A."/>
            <person name="Sandor E."/>
            <person name="Sanguinetti M."/>
            <person name="Schuetze T."/>
            <person name="Sepcic K."/>
            <person name="Shelest E."/>
            <person name="Sherlock G."/>
            <person name="Sophianopoulou V."/>
            <person name="Squina F.M."/>
            <person name="Sun H."/>
            <person name="Susca A."/>
            <person name="Todd R.B."/>
            <person name="Tsang A."/>
            <person name="Unkles S.E."/>
            <person name="van de Wiele N."/>
            <person name="van Rossen-Uffink D."/>
            <person name="Oliveira J.V."/>
            <person name="Vesth T.C."/>
            <person name="Visser J."/>
            <person name="Yu J.-H."/>
            <person name="Zhou M."/>
            <person name="Andersen M.R."/>
            <person name="Archer D.B."/>
            <person name="Baker S.E."/>
            <person name="Benoit I."/>
            <person name="Brakhage A.A."/>
            <person name="Braus G.H."/>
            <person name="Fischer R."/>
            <person name="Frisvad J.C."/>
            <person name="Goldman G.H."/>
            <person name="Houbraken J."/>
            <person name="Oakley B."/>
            <person name="Pocsi I."/>
            <person name="Scazzocchio C."/>
            <person name="Seiboth B."/>
            <person name="vanKuyk P.A."/>
            <person name="Wortman J."/>
            <person name="Dyer P.S."/>
            <person name="Grigoriev I.V."/>
        </authorList>
    </citation>
    <scope>NUCLEOTIDE SEQUENCE [LARGE SCALE GENOMIC DNA]</scope>
    <source>
        <strain evidence="3">DTO 134E9</strain>
    </source>
</reference>
<dbReference type="VEuPathDB" id="FungiDB:ASPWEDRAFT_37901"/>
<dbReference type="EMBL" id="KV878211">
    <property type="protein sequence ID" value="OJJ36331.1"/>
    <property type="molecule type" value="Genomic_DNA"/>
</dbReference>
<evidence type="ECO:0008006" key="4">
    <source>
        <dbReference type="Google" id="ProtNLM"/>
    </source>
</evidence>
<accession>A0A1L9RN23</accession>
<dbReference type="Gene3D" id="2.120.10.30">
    <property type="entry name" value="TolB, C-terminal domain"/>
    <property type="match status" value="1"/>
</dbReference>
<sequence>MRLSTINIAFLALSLQVHADTSPPSPEPIQVTELPLPPVVPTDAPGSCSSKINPHHTGCIGKTSVIQGGSFLPDGNHVTVAVNFTGAPPSPSPGSIYTGTQLILVRTNGTTFSNGDAWKCITCGIPAGNRNGSKEIKDYPQTFHDGKRLLAGYNIIQSNADLASDECTPNNTFIYPIRWNNRPDGSGSGGTIRELRLHPDNVHIGFNSFGQSNGVLDQFGYFARLEFNPSPERGSPRVPRYDLVEVTRLFDPNATQFLSVDGDRLVINKSAVTVGEFRGFTGRGDEVTYVGNSWESSNIDLFAAHLTTGKVRRLTSHPGYADPIDVSPDGKWNVILDTRSNNRTMFMAGMRHIPAITDLVSTTIAATIRNNGPRRFFQPWLLDRDGDRGSYYGQQINAAGDGSPGSANDPEWNAMADPRWSPDGTKIVYFQALTVPPACGGRNPLPCPKSTAPGGRVYRLMLATLTSRNPVHPEPVKPVSDIVPWGVPYEAGSEAAARPYPPAGNYTLHGQSSGSAHVTLANDPTASFINSVAVSYTNFSDDGLNFISGNEKVTMTPLSVTLQQVDWYSNLTSTGKSNSTKKTSPDGFHIRMDSMTNIFNANGTLTTTVDGVVYEQPANGT</sequence>
<dbReference type="OrthoDB" id="10265322at2759"/>
<keyword evidence="1" id="KW-0732">Signal</keyword>
<evidence type="ECO:0000313" key="2">
    <source>
        <dbReference type="EMBL" id="OJJ36331.1"/>
    </source>
</evidence>